<organism evidence="3 4">
    <name type="scientific">Rhodofomes roseus</name>
    <dbReference type="NCBI Taxonomy" id="34475"/>
    <lineage>
        <taxon>Eukaryota</taxon>
        <taxon>Fungi</taxon>
        <taxon>Dikarya</taxon>
        <taxon>Basidiomycota</taxon>
        <taxon>Agaricomycotina</taxon>
        <taxon>Agaricomycetes</taxon>
        <taxon>Polyporales</taxon>
        <taxon>Rhodofomes</taxon>
    </lineage>
</organism>
<dbReference type="EMBL" id="SEKV01000209">
    <property type="protein sequence ID" value="TFY61388.1"/>
    <property type="molecule type" value="Genomic_DNA"/>
</dbReference>
<keyword evidence="1" id="KW-0812">Transmembrane</keyword>
<feature type="transmembrane region" description="Helical" evidence="1">
    <location>
        <begin position="124"/>
        <end position="145"/>
    </location>
</feature>
<reference evidence="3 4" key="1">
    <citation type="submission" date="2019-01" db="EMBL/GenBank/DDBJ databases">
        <title>Genome sequencing of the rare red list fungi Fomitopsis rosea.</title>
        <authorList>
            <person name="Buettner E."/>
            <person name="Kellner H."/>
        </authorList>
    </citation>
    <scope>NUCLEOTIDE SEQUENCE [LARGE SCALE GENOMIC DNA]</scope>
    <source>
        <strain evidence="3 4">DSM 105464</strain>
    </source>
</reference>
<dbReference type="Proteomes" id="UP000298390">
    <property type="component" value="Unassembled WGS sequence"/>
</dbReference>
<name>A0A4Y9YHQ8_9APHY</name>
<keyword evidence="1" id="KW-1133">Transmembrane helix</keyword>
<feature type="transmembrane region" description="Helical" evidence="1">
    <location>
        <begin position="48"/>
        <end position="69"/>
    </location>
</feature>
<feature type="chain" id="PRO_5021293635" evidence="2">
    <location>
        <begin position="23"/>
        <end position="199"/>
    </location>
</feature>
<feature type="transmembrane region" description="Helical" evidence="1">
    <location>
        <begin position="81"/>
        <end position="104"/>
    </location>
</feature>
<keyword evidence="1" id="KW-0472">Membrane</keyword>
<evidence type="ECO:0000256" key="2">
    <source>
        <dbReference type="SAM" id="SignalP"/>
    </source>
</evidence>
<accession>A0A4Y9YHQ8</accession>
<evidence type="ECO:0000256" key="1">
    <source>
        <dbReference type="SAM" id="Phobius"/>
    </source>
</evidence>
<comment type="caution">
    <text evidence="3">The sequence shown here is derived from an EMBL/GenBank/DDBJ whole genome shotgun (WGS) entry which is preliminary data.</text>
</comment>
<feature type="signal peptide" evidence="2">
    <location>
        <begin position="1"/>
        <end position="22"/>
    </location>
</feature>
<keyword evidence="2" id="KW-0732">Signal</keyword>
<evidence type="ECO:0000313" key="3">
    <source>
        <dbReference type="EMBL" id="TFY61388.1"/>
    </source>
</evidence>
<proteinExistence type="predicted"/>
<evidence type="ECO:0000313" key="4">
    <source>
        <dbReference type="Proteomes" id="UP000298390"/>
    </source>
</evidence>
<gene>
    <name evidence="3" type="ORF">EVJ58_g4541</name>
</gene>
<protein>
    <submittedName>
        <fullName evidence="3">Uncharacterized protein</fullName>
    </submittedName>
</protein>
<sequence>MHLFTVLLLVLDIAFIVPPQTCERRVSVVTRRCRSSATDQLPISYYKLYIAAGIVFCFLYLVWGAASALRAFAINGRKYGLPAMVMAVSLLPVVTNVLNLATIYVVPISPPSNCAILSKASTPVMRNCMFFLVYPLDAMVVLATWQVTGGIRSLAEGIDINVPTTRRLLRDGTIYFLYARPAYAVSPALALTSSAVFCY</sequence>
<dbReference type="AlphaFoldDB" id="A0A4Y9YHQ8"/>